<gene>
    <name evidence="3" type="primary">LOC112053739</name>
</gene>
<reference evidence="2" key="1">
    <citation type="submission" date="2025-05" db="UniProtKB">
        <authorList>
            <consortium name="RefSeq"/>
        </authorList>
    </citation>
    <scope>NUCLEOTIDE SEQUENCE [LARGE SCALE GENOMIC DNA]</scope>
</reference>
<reference evidence="3" key="2">
    <citation type="submission" date="2025-08" db="UniProtKB">
        <authorList>
            <consortium name="RefSeq"/>
        </authorList>
    </citation>
    <scope>IDENTIFICATION</scope>
</reference>
<dbReference type="Pfam" id="PF12248">
    <property type="entry name" value="Methyltransf_FA"/>
    <property type="match status" value="1"/>
</dbReference>
<dbReference type="RefSeq" id="XP_023949043.1">
    <property type="nucleotide sequence ID" value="XM_024093275.2"/>
</dbReference>
<proteinExistence type="predicted"/>
<name>A0A6J1NW91_BICAN</name>
<keyword evidence="2" id="KW-1185">Reference proteome</keyword>
<accession>A0A6J1NW91</accession>
<evidence type="ECO:0000313" key="2">
    <source>
        <dbReference type="Proteomes" id="UP001652582"/>
    </source>
</evidence>
<evidence type="ECO:0000259" key="1">
    <source>
        <dbReference type="Pfam" id="PF12248"/>
    </source>
</evidence>
<dbReference type="GeneID" id="112053739"/>
<dbReference type="Proteomes" id="UP001652582">
    <property type="component" value="Chromosome 1"/>
</dbReference>
<dbReference type="SMART" id="SM00696">
    <property type="entry name" value="DM9"/>
    <property type="match status" value="2"/>
</dbReference>
<dbReference type="InterPro" id="IPR022041">
    <property type="entry name" value="Methyltransf_FA"/>
</dbReference>
<dbReference type="Pfam" id="PF11901">
    <property type="entry name" value="DM9"/>
    <property type="match status" value="1"/>
</dbReference>
<evidence type="ECO:0000313" key="3">
    <source>
        <dbReference type="RefSeq" id="XP_023949043.1"/>
    </source>
</evidence>
<organism evidence="2 3">
    <name type="scientific">Bicyclus anynana</name>
    <name type="common">Squinting bush brown butterfly</name>
    <dbReference type="NCBI Taxonomy" id="110368"/>
    <lineage>
        <taxon>Eukaryota</taxon>
        <taxon>Metazoa</taxon>
        <taxon>Ecdysozoa</taxon>
        <taxon>Arthropoda</taxon>
        <taxon>Hexapoda</taxon>
        <taxon>Insecta</taxon>
        <taxon>Pterygota</taxon>
        <taxon>Neoptera</taxon>
        <taxon>Endopterygota</taxon>
        <taxon>Lepidoptera</taxon>
        <taxon>Glossata</taxon>
        <taxon>Ditrysia</taxon>
        <taxon>Papilionoidea</taxon>
        <taxon>Nymphalidae</taxon>
        <taxon>Satyrinae</taxon>
        <taxon>Satyrini</taxon>
        <taxon>Mycalesina</taxon>
        <taxon>Bicyclus</taxon>
    </lineage>
</organism>
<feature type="domain" description="Farnesoic acid O-methyl transferase" evidence="1">
    <location>
        <begin position="22"/>
        <end position="126"/>
    </location>
</feature>
<dbReference type="PANTHER" id="PTHR31649:SF1">
    <property type="entry name" value="FARNESOIC ACID O-METHYL TRANSFERASE DOMAIN-CONTAINING PROTEIN"/>
    <property type="match status" value="1"/>
</dbReference>
<dbReference type="PANTHER" id="PTHR31649">
    <property type="entry name" value="AGAP009604-PA"/>
    <property type="match status" value="1"/>
</dbReference>
<dbReference type="OrthoDB" id="2142040at2759"/>
<dbReference type="InterPro" id="IPR006616">
    <property type="entry name" value="DM9_repeat"/>
</dbReference>
<protein>
    <submittedName>
        <fullName evidence="3">Uncharacterized protein LOC112053739</fullName>
    </submittedName>
</protein>
<sequence length="328" mass="37242">MGDLIEFTSWPHHQMIFYKITSSAVAFSVKGETHAAVGLAKEPSTDCEYWIVIEHNECRLKRNGKRIKHLRDVTNIISRQVFTKFWISWHNSVLQFGRTRDGVPLISKEIPVADIQYVIFTGYTERVSLQWKLYLPPKLERLLPKKVHGELEWIKGDNMLPNGALIGGYEKEMLYIIRAKHRGSLTPGKFVPSLGLGFISWGGEAHEKSDFEVLCGYNCVWVPTSGKSIPQGAVLAGHAENTHEPLYVGRAIEHGHLIPGKVQPSHEVCYIPYKEREIAKKVYEILVNPQVAMDRPNCYVTEQSGVRLVQSLGNWEHDSYSESESESD</sequence>
<dbReference type="AlphaFoldDB" id="A0A6J1NW91"/>
<dbReference type="KEGG" id="bany:112053739"/>